<evidence type="ECO:0000313" key="2">
    <source>
        <dbReference type="EMBL" id="KAI9562417.1"/>
    </source>
</evidence>
<accession>A0AAD5L007</accession>
<gene>
    <name evidence="2" type="ORF">GHT06_013387</name>
</gene>
<dbReference type="AlphaFoldDB" id="A0AAD5L007"/>
<comment type="caution">
    <text evidence="2">The sequence shown here is derived from an EMBL/GenBank/DDBJ whole genome shotgun (WGS) entry which is preliminary data.</text>
</comment>
<dbReference type="Proteomes" id="UP000820818">
    <property type="component" value="Linkage Group LG3"/>
</dbReference>
<feature type="region of interest" description="Disordered" evidence="1">
    <location>
        <begin position="34"/>
        <end position="88"/>
    </location>
</feature>
<organism evidence="2 3">
    <name type="scientific">Daphnia sinensis</name>
    <dbReference type="NCBI Taxonomy" id="1820382"/>
    <lineage>
        <taxon>Eukaryota</taxon>
        <taxon>Metazoa</taxon>
        <taxon>Ecdysozoa</taxon>
        <taxon>Arthropoda</taxon>
        <taxon>Crustacea</taxon>
        <taxon>Branchiopoda</taxon>
        <taxon>Diplostraca</taxon>
        <taxon>Cladocera</taxon>
        <taxon>Anomopoda</taxon>
        <taxon>Daphniidae</taxon>
        <taxon>Daphnia</taxon>
        <taxon>Daphnia similis group</taxon>
    </lineage>
</organism>
<protein>
    <submittedName>
        <fullName evidence="2">Uncharacterized protein</fullName>
    </submittedName>
</protein>
<reference evidence="2 3" key="1">
    <citation type="submission" date="2022-05" db="EMBL/GenBank/DDBJ databases">
        <title>A multi-omics perspective on studying reproductive biology in Daphnia sinensis.</title>
        <authorList>
            <person name="Jia J."/>
        </authorList>
    </citation>
    <scope>NUCLEOTIDE SEQUENCE [LARGE SCALE GENOMIC DNA]</scope>
    <source>
        <strain evidence="2 3">WSL</strain>
    </source>
</reference>
<evidence type="ECO:0000256" key="1">
    <source>
        <dbReference type="SAM" id="MobiDB-lite"/>
    </source>
</evidence>
<sequence length="108" mass="12050">MKRSDCATSNVIDCDRENVDAVFVDFVNTSCFEVDNEQDYGESDDSGENEDNSGENEDNSGENEDEELSEMESSFEEDGEFSEEEESLENRVAAIAIKHRLSGAAFRS</sequence>
<proteinExistence type="predicted"/>
<keyword evidence="3" id="KW-1185">Reference proteome</keyword>
<name>A0AAD5L007_9CRUS</name>
<dbReference type="EMBL" id="WJBH02000003">
    <property type="protein sequence ID" value="KAI9562417.1"/>
    <property type="molecule type" value="Genomic_DNA"/>
</dbReference>
<feature type="compositionally biased region" description="Acidic residues" evidence="1">
    <location>
        <begin position="34"/>
        <end position="87"/>
    </location>
</feature>
<evidence type="ECO:0000313" key="3">
    <source>
        <dbReference type="Proteomes" id="UP000820818"/>
    </source>
</evidence>